<evidence type="ECO:0000256" key="1">
    <source>
        <dbReference type="SAM" id="Phobius"/>
    </source>
</evidence>
<protein>
    <submittedName>
        <fullName evidence="2">Uncharacterized protein</fullName>
    </submittedName>
</protein>
<keyword evidence="1" id="KW-0812">Transmembrane</keyword>
<dbReference type="EMBL" id="MU858269">
    <property type="protein sequence ID" value="KAK4207864.1"/>
    <property type="molecule type" value="Genomic_DNA"/>
</dbReference>
<keyword evidence="1" id="KW-1133">Transmembrane helix</keyword>
<dbReference type="AlphaFoldDB" id="A0AAN7B2H4"/>
<evidence type="ECO:0000313" key="3">
    <source>
        <dbReference type="Proteomes" id="UP001301769"/>
    </source>
</evidence>
<evidence type="ECO:0000313" key="2">
    <source>
        <dbReference type="EMBL" id="KAK4207864.1"/>
    </source>
</evidence>
<reference evidence="2" key="1">
    <citation type="journal article" date="2023" name="Mol. Phylogenet. Evol.">
        <title>Genome-scale phylogeny and comparative genomics of the fungal order Sordariales.</title>
        <authorList>
            <person name="Hensen N."/>
            <person name="Bonometti L."/>
            <person name="Westerberg I."/>
            <person name="Brannstrom I.O."/>
            <person name="Guillou S."/>
            <person name="Cros-Aarteil S."/>
            <person name="Calhoun S."/>
            <person name="Haridas S."/>
            <person name="Kuo A."/>
            <person name="Mondo S."/>
            <person name="Pangilinan J."/>
            <person name="Riley R."/>
            <person name="LaButti K."/>
            <person name="Andreopoulos B."/>
            <person name="Lipzen A."/>
            <person name="Chen C."/>
            <person name="Yan M."/>
            <person name="Daum C."/>
            <person name="Ng V."/>
            <person name="Clum A."/>
            <person name="Steindorff A."/>
            <person name="Ohm R.A."/>
            <person name="Martin F."/>
            <person name="Silar P."/>
            <person name="Natvig D.O."/>
            <person name="Lalanne C."/>
            <person name="Gautier V."/>
            <person name="Ament-Velasquez S.L."/>
            <person name="Kruys A."/>
            <person name="Hutchinson M.I."/>
            <person name="Powell A.J."/>
            <person name="Barry K."/>
            <person name="Miller A.N."/>
            <person name="Grigoriev I.V."/>
            <person name="Debuchy R."/>
            <person name="Gladieux P."/>
            <person name="Hiltunen Thoren M."/>
            <person name="Johannesson H."/>
        </authorList>
    </citation>
    <scope>NUCLEOTIDE SEQUENCE</scope>
    <source>
        <strain evidence="2">PSN293</strain>
    </source>
</reference>
<gene>
    <name evidence="2" type="ORF">QBC37DRAFT_454299</name>
</gene>
<organism evidence="2 3">
    <name type="scientific">Rhypophila decipiens</name>
    <dbReference type="NCBI Taxonomy" id="261697"/>
    <lineage>
        <taxon>Eukaryota</taxon>
        <taxon>Fungi</taxon>
        <taxon>Dikarya</taxon>
        <taxon>Ascomycota</taxon>
        <taxon>Pezizomycotina</taxon>
        <taxon>Sordariomycetes</taxon>
        <taxon>Sordariomycetidae</taxon>
        <taxon>Sordariales</taxon>
        <taxon>Naviculisporaceae</taxon>
        <taxon>Rhypophila</taxon>
    </lineage>
</organism>
<feature type="transmembrane region" description="Helical" evidence="1">
    <location>
        <begin position="25"/>
        <end position="46"/>
    </location>
</feature>
<sequence>MYPLAVEILAAAKRIAGGRLWALKTWQLCGAVIGCLSLFFSILAFWTSLDSSRYARWTAQKDFALLCMDDSTRHLSIDCPKFANYSLPAPPAIKTRDVPDDGPSWENQTDVLPFGPVRPVYDPYGGRQLPDIFETDSCTSWTLQMPALFPFAGSAFSPGLPKDLNFELACASTEPPLKMITGPPTNSSRPEMEAEDPYLGKMQCRAHTFFWVTAVGFLLLLYLHSRLCTNESVDDVITARLAALLSGLSELDIVRQTYRAAGLTLLLPPLWQPIISYRRSNPPSTICTLRCRLQIAFMRLHDDLMVPMSSWGSWVTIPITDAEIYFQEVLYFYLFPALGVFLTWPVDELMLDTAWSPVPFLFLMLLYNRVSADMIDEWRETQYWRDVGREKRLGDTAQDDGGPGRTIDYCARCERNNSGLLRWEPIKE</sequence>
<name>A0AAN7B2H4_9PEZI</name>
<keyword evidence="1" id="KW-0472">Membrane</keyword>
<comment type="caution">
    <text evidence="2">The sequence shown here is derived from an EMBL/GenBank/DDBJ whole genome shotgun (WGS) entry which is preliminary data.</text>
</comment>
<keyword evidence="3" id="KW-1185">Reference proteome</keyword>
<dbReference type="Proteomes" id="UP001301769">
    <property type="component" value="Unassembled WGS sequence"/>
</dbReference>
<feature type="transmembrane region" description="Helical" evidence="1">
    <location>
        <begin position="208"/>
        <end position="225"/>
    </location>
</feature>
<accession>A0AAN7B2H4</accession>
<proteinExistence type="predicted"/>
<reference evidence="2" key="2">
    <citation type="submission" date="2023-05" db="EMBL/GenBank/DDBJ databases">
        <authorList>
            <consortium name="Lawrence Berkeley National Laboratory"/>
            <person name="Steindorff A."/>
            <person name="Hensen N."/>
            <person name="Bonometti L."/>
            <person name="Westerberg I."/>
            <person name="Brannstrom I.O."/>
            <person name="Guillou S."/>
            <person name="Cros-Aarteil S."/>
            <person name="Calhoun S."/>
            <person name="Haridas S."/>
            <person name="Kuo A."/>
            <person name="Mondo S."/>
            <person name="Pangilinan J."/>
            <person name="Riley R."/>
            <person name="Labutti K."/>
            <person name="Andreopoulos B."/>
            <person name="Lipzen A."/>
            <person name="Chen C."/>
            <person name="Yanf M."/>
            <person name="Daum C."/>
            <person name="Ng V."/>
            <person name="Clum A."/>
            <person name="Ohm R."/>
            <person name="Martin F."/>
            <person name="Silar P."/>
            <person name="Natvig D."/>
            <person name="Lalanne C."/>
            <person name="Gautier V."/>
            <person name="Ament-Velasquez S.L."/>
            <person name="Kruys A."/>
            <person name="Hutchinson M.I."/>
            <person name="Powell A.J."/>
            <person name="Barry K."/>
            <person name="Miller A.N."/>
            <person name="Grigoriev I.V."/>
            <person name="Debuchy R."/>
            <person name="Gladieux P."/>
            <person name="Thoren M.H."/>
            <person name="Johannesson H."/>
        </authorList>
    </citation>
    <scope>NUCLEOTIDE SEQUENCE</scope>
    <source>
        <strain evidence="2">PSN293</strain>
    </source>
</reference>